<proteinExistence type="predicted"/>
<feature type="region of interest" description="Disordered" evidence="1">
    <location>
        <begin position="43"/>
        <end position="74"/>
    </location>
</feature>
<dbReference type="GeneID" id="58696199"/>
<accession>A0A5C5NUH6</accession>
<keyword evidence="5" id="KW-1185">Reference proteome</keyword>
<keyword evidence="2" id="KW-0732">Signal</keyword>
<evidence type="ECO:0000313" key="6">
    <source>
        <dbReference type="Proteomes" id="UP000645865"/>
    </source>
</evidence>
<feature type="compositionally biased region" description="Polar residues" evidence="1">
    <location>
        <begin position="62"/>
        <end position="74"/>
    </location>
</feature>
<evidence type="ECO:0000313" key="5">
    <source>
        <dbReference type="Proteomes" id="UP000182085"/>
    </source>
</evidence>
<dbReference type="Proteomes" id="UP000182085">
    <property type="component" value="Chromosome I"/>
</dbReference>
<gene>
    <name evidence="4" type="ORF">SAMN04490209_2553</name>
    <name evidence="3" type="ORF">YA0853_22460</name>
</gene>
<feature type="chain" id="PRO_5044619334" description="DUF4148 domain-containing protein" evidence="2">
    <location>
        <begin position="22"/>
        <end position="74"/>
    </location>
</feature>
<dbReference type="OrthoDB" id="7027963at2"/>
<feature type="signal peptide" evidence="2">
    <location>
        <begin position="1"/>
        <end position="21"/>
    </location>
</feature>
<reference evidence="4 5" key="1">
    <citation type="submission" date="2016-10" db="EMBL/GenBank/DDBJ databases">
        <authorList>
            <person name="Varghese N."/>
            <person name="Submissions S."/>
        </authorList>
    </citation>
    <scope>NUCLEOTIDE SEQUENCE [LARGE SCALE GENOMIC DNA]</scope>
    <source>
        <strain evidence="4 5">BS2777</strain>
    </source>
</reference>
<protein>
    <recommendedName>
        <fullName evidence="7">DUF4148 domain-containing protein</fullName>
    </recommendedName>
</protein>
<dbReference type="EMBL" id="LT629801">
    <property type="protein sequence ID" value="SDV06359.1"/>
    <property type="molecule type" value="Genomic_DNA"/>
</dbReference>
<dbReference type="EMBL" id="JAEILH010000035">
    <property type="protein sequence ID" value="MBI6626408.1"/>
    <property type="molecule type" value="Genomic_DNA"/>
</dbReference>
<reference evidence="3" key="2">
    <citation type="submission" date="2020-12" db="EMBL/GenBank/DDBJ databases">
        <title>Comparative genomic insights into the epidemiology and virulence of plant pathogenic Pseudomonads from Turkey.</title>
        <authorList>
            <person name="Dillon M."/>
            <person name="Ruiz-Bedoya T."/>
            <person name="Bendalovic-Torma C."/>
            <person name="Guttman K.M."/>
            <person name="Kwak H."/>
            <person name="Middleton M.A."/>
            <person name="Wang P.W."/>
            <person name="Horuz S."/>
            <person name="Aysan Y."/>
            <person name="Guttman D.S."/>
        </authorList>
    </citation>
    <scope>NUCLEOTIDE SEQUENCE</scope>
    <source>
        <strain evidence="3">S5_IA_3a</strain>
    </source>
</reference>
<evidence type="ECO:0000256" key="1">
    <source>
        <dbReference type="SAM" id="MobiDB-lite"/>
    </source>
</evidence>
<dbReference type="RefSeq" id="WP_034137928.1">
    <property type="nucleotide sequence ID" value="NZ_BAAAEG010000001.1"/>
</dbReference>
<name>A0A5C5NUH6_9PSED</name>
<dbReference type="Proteomes" id="UP000645865">
    <property type="component" value="Unassembled WGS sequence"/>
</dbReference>
<evidence type="ECO:0008006" key="7">
    <source>
        <dbReference type="Google" id="ProtNLM"/>
    </source>
</evidence>
<organism evidence="3 6">
    <name type="scientific">Pseudomonas rhodesiae</name>
    <dbReference type="NCBI Taxonomy" id="76760"/>
    <lineage>
        <taxon>Bacteria</taxon>
        <taxon>Pseudomonadati</taxon>
        <taxon>Pseudomonadota</taxon>
        <taxon>Gammaproteobacteria</taxon>
        <taxon>Pseudomonadales</taxon>
        <taxon>Pseudomonadaceae</taxon>
        <taxon>Pseudomonas</taxon>
    </lineage>
</organism>
<dbReference type="AlphaFoldDB" id="A0A5C5NUH6"/>
<evidence type="ECO:0000313" key="3">
    <source>
        <dbReference type="EMBL" id="MBI6626408.1"/>
    </source>
</evidence>
<evidence type="ECO:0000313" key="4">
    <source>
        <dbReference type="EMBL" id="SDV06359.1"/>
    </source>
</evidence>
<sequence>MKLSTLMLASLMTLTSAAAFAEGGSERSKEFYNNFAFIQEQTHGPLQQQTAAADGRDLKNTPVEQSGIEQQPKG</sequence>
<evidence type="ECO:0000256" key="2">
    <source>
        <dbReference type="SAM" id="SignalP"/>
    </source>
</evidence>